<evidence type="ECO:0008006" key="5">
    <source>
        <dbReference type="Google" id="ProtNLM"/>
    </source>
</evidence>
<keyword evidence="4" id="KW-1185">Reference proteome</keyword>
<dbReference type="InterPro" id="IPR016181">
    <property type="entry name" value="Acyl_CoA_acyltransferase"/>
</dbReference>
<dbReference type="EMBL" id="CP039543">
    <property type="protein sequence ID" value="QJT07705.1"/>
    <property type="molecule type" value="Genomic_DNA"/>
</dbReference>
<accession>A0A6P1ZDE3</accession>
<dbReference type="Gene3D" id="3.40.630.30">
    <property type="match status" value="1"/>
</dbReference>
<dbReference type="Proteomes" id="UP000434052">
    <property type="component" value="Unassembled WGS sequence"/>
</dbReference>
<name>A0A6P1ZDE3_9BACT</name>
<dbReference type="Proteomes" id="UP000503251">
    <property type="component" value="Chromosome"/>
</dbReference>
<dbReference type="SUPFAM" id="SSF55729">
    <property type="entry name" value="Acyl-CoA N-acyltransferases (Nat)"/>
    <property type="match status" value="1"/>
</dbReference>
<gene>
    <name evidence="2" type="ORF">DQK91_16135</name>
    <name evidence="1" type="ORF">E8L03_01635</name>
</gene>
<reference evidence="1 4" key="2">
    <citation type="submission" date="2019-04" db="EMBL/GenBank/DDBJ databases">
        <title>Isolation and culture of sulfate reducing bacteria from the cold seep of the South China Sea.</title>
        <authorList>
            <person name="Sun C."/>
            <person name="Liu R."/>
        </authorList>
    </citation>
    <scope>NUCLEOTIDE SEQUENCE [LARGE SCALE GENOMIC DNA]</scope>
    <source>
        <strain evidence="1 4">CS1</strain>
    </source>
</reference>
<organism evidence="2 3">
    <name type="scientific">Oceanidesulfovibrio marinus</name>
    <dbReference type="NCBI Taxonomy" id="370038"/>
    <lineage>
        <taxon>Bacteria</taxon>
        <taxon>Pseudomonadati</taxon>
        <taxon>Thermodesulfobacteriota</taxon>
        <taxon>Desulfovibrionia</taxon>
        <taxon>Desulfovibrionales</taxon>
        <taxon>Desulfovibrionaceae</taxon>
        <taxon>Oceanidesulfovibrio</taxon>
    </lineage>
</organism>
<evidence type="ECO:0000313" key="3">
    <source>
        <dbReference type="Proteomes" id="UP000434052"/>
    </source>
</evidence>
<proteinExistence type="predicted"/>
<dbReference type="RefSeq" id="WP_144306425.1">
    <property type="nucleotide sequence ID" value="NZ_CP039543.1"/>
</dbReference>
<evidence type="ECO:0000313" key="2">
    <source>
        <dbReference type="EMBL" id="TVM32063.1"/>
    </source>
</evidence>
<protein>
    <recommendedName>
        <fullName evidence="5">N-acetyltransferase domain-containing protein</fullName>
    </recommendedName>
</protein>
<dbReference type="EMBL" id="QMIF01000012">
    <property type="protein sequence ID" value="TVM32063.1"/>
    <property type="molecule type" value="Genomic_DNA"/>
</dbReference>
<evidence type="ECO:0000313" key="1">
    <source>
        <dbReference type="EMBL" id="QJT07705.1"/>
    </source>
</evidence>
<sequence length="227" mass="25718">MGQIAQIRSKIREHGVLGFFRKAAQRIYRTRLHRRFIVYCADAQDLQGRLPEILPPGFTLARRAERSAISESEAAQIASLKGERKAEQEYAERFALGAALWLYKQGDTVHCFVWWYQGLSLDGLVPLAPYDVYLSDGASFPEHRGQGAIGYFLDSLLTQCPAYGAHRVFYAIQTWNKPMLRSSAKMKFKPIGVVDHVPLFGKQFQIWHALEDAPAYLAKAIRSGKRS</sequence>
<dbReference type="OrthoDB" id="9805924at2"/>
<evidence type="ECO:0000313" key="4">
    <source>
        <dbReference type="Proteomes" id="UP000503251"/>
    </source>
</evidence>
<dbReference type="AlphaFoldDB" id="A0A6P1ZDE3"/>
<reference evidence="2 3" key="1">
    <citation type="submission" date="2018-06" db="EMBL/GenBank/DDBJ databases">
        <title>Complete genome of Desulfovibrio marinus P48SEP.</title>
        <authorList>
            <person name="Crispim J.S."/>
            <person name="Vidigal P.M.P."/>
            <person name="Silva L.C.F."/>
            <person name="Araujo L.C."/>
            <person name="Laguardia C.N."/>
            <person name="Dias R.S."/>
            <person name="Sousa M.P."/>
            <person name="Paula S.O."/>
            <person name="Silva C."/>
        </authorList>
    </citation>
    <scope>NUCLEOTIDE SEQUENCE [LARGE SCALE GENOMIC DNA]</scope>
    <source>
        <strain evidence="2 3">P48SEP</strain>
    </source>
</reference>